<dbReference type="EMBL" id="JARJCW010000114">
    <property type="protein sequence ID" value="KAJ7192932.1"/>
    <property type="molecule type" value="Genomic_DNA"/>
</dbReference>
<gene>
    <name evidence="2" type="ORF">GGX14DRAFT_405990</name>
</gene>
<comment type="caution">
    <text evidence="2">The sequence shown here is derived from an EMBL/GenBank/DDBJ whole genome shotgun (WGS) entry which is preliminary data.</text>
</comment>
<dbReference type="InterPro" id="IPR036537">
    <property type="entry name" value="Adaptor_Cbl_N_dom_sf"/>
</dbReference>
<sequence length="801" mass="90516">MHSQSTLTQIRLNDIEAGLAAAAETVGILSNSFKTPFLLSISSTIQSLLELVQSNPVGELPPSMLYYIGDFVATLHKIHTFVEQQQDGSLIKKVFRQGEINTLLKDCRVGLQHAVDTLKHPELQSWEQEEWARQLLQELFYITQTSYPNTKNIASLSPASLLQPTQNLLIPRCLLILDNLETVWEPTVSREDIEQFLSDIKHVTLIITMRGAERPAQVRWTRPFLPPLQPLTQDAARMLFMDIADDRHDVNEIDQALLLTDNMPLAIDLVANLVDSYGYSTILSQWETQKTVLCSEGLDRRSNLDLSISLSLSSPRFTSVPYAKELLSQKRLKVLFPIREHIQKYHGPTIEIVDPLFHGYQKPLNLDTIYCGVNLNSFTRLSGRGSSPFMAQIPLLLPQLADYQLEVYFMTEYISSDIVPNSDAMVERAYEYMHCFDDFDVKFQFYNAVGHYYLNRSNITAAIDSFQRGLSVSTSARNTPSQSVALKNLAWIKSLLGDHAAGQRVAKHGANLYNEGMALYIEACEKARSLLTLCGMSGGTVDNEILSVLAEIHRLKSEYSQSRAIHTKILEKHNIQQKRFFHASVLLNIAEIDVAMGAPMEDVLRNISIARPIMESMGRTRENMLCDIIQADLCLREGEMAAAQKLLKKCLKSSFGKSNEVTTYCLEFFGNVYRWSEMYWSSTWPVLLLVHALKSKQKLNINKGLQYLGDFNYAEGEQKTAINLYTVALEGFTEMDVHQSKAECMIQIGEISKENGNFKEADGYWKAARRLFECSSQGKKVSSIDGRLSAINDYVQENAFC</sequence>
<dbReference type="CDD" id="cd21037">
    <property type="entry name" value="MLKL_NTD"/>
    <property type="match status" value="1"/>
</dbReference>
<dbReference type="Proteomes" id="UP001219525">
    <property type="component" value="Unassembled WGS sequence"/>
</dbReference>
<protein>
    <recommendedName>
        <fullName evidence="4">TPR-like protein</fullName>
    </recommendedName>
</protein>
<evidence type="ECO:0008006" key="4">
    <source>
        <dbReference type="Google" id="ProtNLM"/>
    </source>
</evidence>
<dbReference type="PROSITE" id="PS50005">
    <property type="entry name" value="TPR"/>
    <property type="match status" value="1"/>
</dbReference>
<dbReference type="InterPro" id="IPR059179">
    <property type="entry name" value="MLKL-like_MCAfunc"/>
</dbReference>
<dbReference type="PANTHER" id="PTHR47691">
    <property type="entry name" value="REGULATOR-RELATED"/>
    <property type="match status" value="1"/>
</dbReference>
<reference evidence="2" key="1">
    <citation type="submission" date="2023-03" db="EMBL/GenBank/DDBJ databases">
        <title>Massive genome expansion in bonnet fungi (Mycena s.s.) driven by repeated elements and novel gene families across ecological guilds.</title>
        <authorList>
            <consortium name="Lawrence Berkeley National Laboratory"/>
            <person name="Harder C.B."/>
            <person name="Miyauchi S."/>
            <person name="Viragh M."/>
            <person name="Kuo A."/>
            <person name="Thoen E."/>
            <person name="Andreopoulos B."/>
            <person name="Lu D."/>
            <person name="Skrede I."/>
            <person name="Drula E."/>
            <person name="Henrissat B."/>
            <person name="Morin E."/>
            <person name="Kohler A."/>
            <person name="Barry K."/>
            <person name="LaButti K."/>
            <person name="Morin E."/>
            <person name="Salamov A."/>
            <person name="Lipzen A."/>
            <person name="Mereny Z."/>
            <person name="Hegedus B."/>
            <person name="Baldrian P."/>
            <person name="Stursova M."/>
            <person name="Weitz H."/>
            <person name="Taylor A."/>
            <person name="Grigoriev I.V."/>
            <person name="Nagy L.G."/>
            <person name="Martin F."/>
            <person name="Kauserud H."/>
        </authorList>
    </citation>
    <scope>NUCLEOTIDE SEQUENCE</scope>
    <source>
        <strain evidence="2">9144</strain>
    </source>
</reference>
<dbReference type="InterPro" id="IPR011990">
    <property type="entry name" value="TPR-like_helical_dom_sf"/>
</dbReference>
<keyword evidence="1" id="KW-0802">TPR repeat</keyword>
<evidence type="ECO:0000256" key="1">
    <source>
        <dbReference type="PROSITE-ProRule" id="PRU00339"/>
    </source>
</evidence>
<dbReference type="Gene3D" id="1.20.930.20">
    <property type="entry name" value="Adaptor protein Cbl, N-terminal domain"/>
    <property type="match status" value="1"/>
</dbReference>
<dbReference type="InterPro" id="IPR019734">
    <property type="entry name" value="TPR_rpt"/>
</dbReference>
<evidence type="ECO:0000313" key="3">
    <source>
        <dbReference type="Proteomes" id="UP001219525"/>
    </source>
</evidence>
<dbReference type="AlphaFoldDB" id="A0AAD6URB8"/>
<feature type="repeat" description="TPR" evidence="1">
    <location>
        <begin position="443"/>
        <end position="476"/>
    </location>
</feature>
<dbReference type="GO" id="GO:0007166">
    <property type="term" value="P:cell surface receptor signaling pathway"/>
    <property type="evidence" value="ECO:0007669"/>
    <property type="project" value="InterPro"/>
</dbReference>
<dbReference type="Gene3D" id="1.25.40.10">
    <property type="entry name" value="Tetratricopeptide repeat domain"/>
    <property type="match status" value="2"/>
</dbReference>
<name>A0AAD6URB8_9AGAR</name>
<keyword evidence="3" id="KW-1185">Reference proteome</keyword>
<dbReference type="SUPFAM" id="SSF48452">
    <property type="entry name" value="TPR-like"/>
    <property type="match status" value="2"/>
</dbReference>
<accession>A0AAD6URB8</accession>
<proteinExistence type="predicted"/>
<organism evidence="2 3">
    <name type="scientific">Mycena pura</name>
    <dbReference type="NCBI Taxonomy" id="153505"/>
    <lineage>
        <taxon>Eukaryota</taxon>
        <taxon>Fungi</taxon>
        <taxon>Dikarya</taxon>
        <taxon>Basidiomycota</taxon>
        <taxon>Agaricomycotina</taxon>
        <taxon>Agaricomycetes</taxon>
        <taxon>Agaricomycetidae</taxon>
        <taxon>Agaricales</taxon>
        <taxon>Marasmiineae</taxon>
        <taxon>Mycenaceae</taxon>
        <taxon>Mycena</taxon>
    </lineage>
</organism>
<dbReference type="PANTHER" id="PTHR47691:SF3">
    <property type="entry name" value="HTH-TYPE TRANSCRIPTIONAL REGULATOR RV0890C-RELATED"/>
    <property type="match status" value="1"/>
</dbReference>
<evidence type="ECO:0000313" key="2">
    <source>
        <dbReference type="EMBL" id="KAJ7192932.1"/>
    </source>
</evidence>